<organism evidence="1 2">
    <name type="scientific">Rotaria magnacalcarata</name>
    <dbReference type="NCBI Taxonomy" id="392030"/>
    <lineage>
        <taxon>Eukaryota</taxon>
        <taxon>Metazoa</taxon>
        <taxon>Spiralia</taxon>
        <taxon>Gnathifera</taxon>
        <taxon>Rotifera</taxon>
        <taxon>Eurotatoria</taxon>
        <taxon>Bdelloidea</taxon>
        <taxon>Philodinida</taxon>
        <taxon>Philodinidae</taxon>
        <taxon>Rotaria</taxon>
    </lineage>
</organism>
<dbReference type="EMBL" id="CAJNRF010000068">
    <property type="protein sequence ID" value="CAF1934912.1"/>
    <property type="molecule type" value="Genomic_DNA"/>
</dbReference>
<reference evidence="1" key="1">
    <citation type="submission" date="2021-02" db="EMBL/GenBank/DDBJ databases">
        <authorList>
            <person name="Nowell W R."/>
        </authorList>
    </citation>
    <scope>NUCLEOTIDE SEQUENCE</scope>
</reference>
<proteinExistence type="predicted"/>
<comment type="caution">
    <text evidence="1">The sequence shown here is derived from an EMBL/GenBank/DDBJ whole genome shotgun (WGS) entry which is preliminary data.</text>
</comment>
<dbReference type="Proteomes" id="UP000663856">
    <property type="component" value="Unassembled WGS sequence"/>
</dbReference>
<accession>A0A816LA87</accession>
<sequence length="100" mass="11977">MIEEPWDDAFFAECAARLAKVEQKLTDVQLQYLRQCKHIHSSRYAIVFFLDYTVNPFSNVTEVREIGKQWNSDSFDFNVNLRKWFSGRRMADQEIVQRPR</sequence>
<gene>
    <name evidence="1" type="ORF">WKI299_LOCUS1269</name>
</gene>
<dbReference type="AlphaFoldDB" id="A0A816LA87"/>
<name>A0A816LA87_9BILA</name>
<protein>
    <submittedName>
        <fullName evidence="1">Uncharacterized protein</fullName>
    </submittedName>
</protein>
<evidence type="ECO:0000313" key="1">
    <source>
        <dbReference type="EMBL" id="CAF1934912.1"/>
    </source>
</evidence>
<evidence type="ECO:0000313" key="2">
    <source>
        <dbReference type="Proteomes" id="UP000663856"/>
    </source>
</evidence>